<dbReference type="Gene3D" id="1.20.120.160">
    <property type="entry name" value="HPT domain"/>
    <property type="match status" value="1"/>
</dbReference>
<reference evidence="8 9" key="1">
    <citation type="submission" date="2012-06" db="EMBL/GenBank/DDBJ databases">
        <title>The complete chromosome of genome of Turneriella parva DSM 21527.</title>
        <authorList>
            <consortium name="US DOE Joint Genome Institute (JGI-PGF)"/>
            <person name="Lucas S."/>
            <person name="Han J."/>
            <person name="Lapidus A."/>
            <person name="Bruce D."/>
            <person name="Goodwin L."/>
            <person name="Pitluck S."/>
            <person name="Peters L."/>
            <person name="Kyrpides N."/>
            <person name="Mavromatis K."/>
            <person name="Ivanova N."/>
            <person name="Mikhailova N."/>
            <person name="Chertkov O."/>
            <person name="Detter J.C."/>
            <person name="Tapia R."/>
            <person name="Han C."/>
            <person name="Land M."/>
            <person name="Hauser L."/>
            <person name="Markowitz V."/>
            <person name="Cheng J.-F."/>
            <person name="Hugenholtz P."/>
            <person name="Woyke T."/>
            <person name="Wu D."/>
            <person name="Gronow S."/>
            <person name="Wellnitz S."/>
            <person name="Brambilla E."/>
            <person name="Klenk H.-P."/>
            <person name="Eisen J.A."/>
        </authorList>
    </citation>
    <scope>NUCLEOTIDE SEQUENCE [LARGE SCALE GENOMIC DNA]</scope>
    <source>
        <strain evidence="9">ATCC BAA-1111 / DSM 21527 / NCTC 11395 / H</strain>
    </source>
</reference>
<gene>
    <name evidence="8" type="ordered locus">Turpa_4167</name>
</gene>
<dbReference type="STRING" id="869212.Turpa_4167"/>
<evidence type="ECO:0000256" key="2">
    <source>
        <dbReference type="ARBA" id="ARBA00022553"/>
    </source>
</evidence>
<protein>
    <submittedName>
        <fullName evidence="8">Sensor with HAMP domain</fullName>
    </submittedName>
</protein>
<feature type="transmembrane region" description="Helical" evidence="5">
    <location>
        <begin position="12"/>
        <end position="33"/>
    </location>
</feature>
<dbReference type="GO" id="GO:0004672">
    <property type="term" value="F:protein kinase activity"/>
    <property type="evidence" value="ECO:0007669"/>
    <property type="project" value="UniProtKB-ARBA"/>
</dbReference>
<dbReference type="Proteomes" id="UP000006048">
    <property type="component" value="Chromosome"/>
</dbReference>
<dbReference type="KEGG" id="tpx:Turpa_4167"/>
<keyword evidence="5" id="KW-0472">Membrane</keyword>
<keyword evidence="2 4" id="KW-0597">Phosphoprotein</keyword>
<evidence type="ECO:0000313" key="9">
    <source>
        <dbReference type="Proteomes" id="UP000006048"/>
    </source>
</evidence>
<keyword evidence="5" id="KW-0812">Transmembrane</keyword>
<comment type="subcellular location">
    <subcellularLocation>
        <location evidence="1">Membrane</location>
    </subcellularLocation>
</comment>
<dbReference type="GO" id="GO:0016020">
    <property type="term" value="C:membrane"/>
    <property type="evidence" value="ECO:0007669"/>
    <property type="project" value="UniProtKB-SubCell"/>
</dbReference>
<evidence type="ECO:0000256" key="5">
    <source>
        <dbReference type="SAM" id="Phobius"/>
    </source>
</evidence>
<dbReference type="InterPro" id="IPR036890">
    <property type="entry name" value="HATPase_C_sf"/>
</dbReference>
<feature type="domain" description="HPt" evidence="7">
    <location>
        <begin position="492"/>
        <end position="601"/>
    </location>
</feature>
<evidence type="ECO:0000259" key="7">
    <source>
        <dbReference type="PROSITE" id="PS50894"/>
    </source>
</evidence>
<name>I4BBZ3_TURPD</name>
<dbReference type="InterPro" id="IPR036641">
    <property type="entry name" value="HPT_dom_sf"/>
</dbReference>
<dbReference type="PANTHER" id="PTHR43395:SF10">
    <property type="entry name" value="CHEMOTAXIS PROTEIN CHEA"/>
    <property type="match status" value="1"/>
</dbReference>
<dbReference type="InterPro" id="IPR051315">
    <property type="entry name" value="Bact_Chemotaxis_CheA"/>
</dbReference>
<dbReference type="EMBL" id="CP002959">
    <property type="protein sequence ID" value="AFM14800.1"/>
    <property type="molecule type" value="Genomic_DNA"/>
</dbReference>
<dbReference type="Pfam" id="PF00672">
    <property type="entry name" value="HAMP"/>
    <property type="match status" value="1"/>
</dbReference>
<dbReference type="Gene3D" id="3.30.565.10">
    <property type="entry name" value="Histidine kinase-like ATPase, C-terminal domain"/>
    <property type="match status" value="1"/>
</dbReference>
<feature type="transmembrane region" description="Helical" evidence="5">
    <location>
        <begin position="261"/>
        <end position="284"/>
    </location>
</feature>
<feature type="domain" description="HAMP" evidence="6">
    <location>
        <begin position="281"/>
        <end position="333"/>
    </location>
</feature>
<organism evidence="8 9">
    <name type="scientific">Turneriella parva (strain ATCC BAA-1111 / DSM 21527 / NCTC 11395 / H)</name>
    <name type="common">Leptospira parva</name>
    <dbReference type="NCBI Taxonomy" id="869212"/>
    <lineage>
        <taxon>Bacteria</taxon>
        <taxon>Pseudomonadati</taxon>
        <taxon>Spirochaetota</taxon>
        <taxon>Spirochaetia</taxon>
        <taxon>Leptospirales</taxon>
        <taxon>Leptospiraceae</taxon>
        <taxon>Turneriella</taxon>
    </lineage>
</organism>
<dbReference type="SMART" id="SM00304">
    <property type="entry name" value="HAMP"/>
    <property type="match status" value="1"/>
</dbReference>
<evidence type="ECO:0000259" key="6">
    <source>
        <dbReference type="PROSITE" id="PS50885"/>
    </source>
</evidence>
<keyword evidence="5" id="KW-1133">Transmembrane helix</keyword>
<dbReference type="Gene3D" id="1.10.8.500">
    <property type="entry name" value="HAMP domain in histidine kinase"/>
    <property type="match status" value="1"/>
</dbReference>
<dbReference type="GO" id="GO:0000160">
    <property type="term" value="P:phosphorelay signal transduction system"/>
    <property type="evidence" value="ECO:0007669"/>
    <property type="project" value="InterPro"/>
</dbReference>
<dbReference type="PROSITE" id="PS50894">
    <property type="entry name" value="HPT"/>
    <property type="match status" value="1"/>
</dbReference>
<evidence type="ECO:0000256" key="3">
    <source>
        <dbReference type="ARBA" id="ARBA00022679"/>
    </source>
</evidence>
<dbReference type="InterPro" id="IPR008207">
    <property type="entry name" value="Sig_transdc_His_kin_Hpt_dom"/>
</dbReference>
<keyword evidence="3" id="KW-0808">Transferase</keyword>
<sequence>MLKSLFNFRFRLTAAIFLVALGATVTGLVYYYIDAKRQIWSQMTNRVKDFGKIGITLFNAEDLKFLEKLDQNLNDPSRQRAPVPVSGVTLSALADEEKTKIIRTTPFQILVQKLRRLRYASGKIAVYESILHAGLQSTAEPQIHRVWVAGVKMHAFAPNYLRVLCADEFEEIDRNNNQRIDAEESIYHIGDVFNGRGLTGLGAAIGGELSVGSGYRTEDSGVYISGYTPLKNAKGNIIALLVIDFSAATEFDALFRLKVTGYYIIIAALLFSIMAAATTSRFLLKPLDIMQKAAVRIGQRDFSVRVSTQSRDELADLAYALNLMAQELGEYSTQMERRIAARTSEISGILEALEQGILTIDNRGLIQSEFSAATLRIFAADDLTNRKFSSLFENEKVSESVERFVALFFSRNDISAQMLEKANPLREIEYVNAAGQTKHLRFSFRPLYAEDATTVTRLLVSIVDDTDEAKLRERISLAETQQRSELDTLINLIRIPAPILEAFIEQQQAYLTAGKSLIMRFDALDNSEVKAFAQRVHALKGNAMQLGFSELADLLHRIEDHLEVMLGPAAYDKRFTRHDISQLLNRSEQLIVSRETLFSRIRQLISSADNQGTEGQLARLRAFWLSKIQERASLAGIGVAPEVSFVAGSERVIGQLHNVIVQLLRNTFAHGIESAAERQSRGKPKELTIRLIIARAMSGFTCTYYEDGRGFAQIPQGSTMTLAELLQKGLTGTQKSATLEAGRGIGMDYIASSIHNLRGDMRITSQNNSTIIHITLPD</sequence>
<evidence type="ECO:0000256" key="1">
    <source>
        <dbReference type="ARBA" id="ARBA00004370"/>
    </source>
</evidence>
<dbReference type="RefSeq" id="WP_014805275.1">
    <property type="nucleotide sequence ID" value="NC_018020.1"/>
</dbReference>
<keyword evidence="9" id="KW-1185">Reference proteome</keyword>
<dbReference type="AlphaFoldDB" id="I4BBZ3"/>
<dbReference type="OrthoDB" id="9146932at2"/>
<dbReference type="SUPFAM" id="SSF47226">
    <property type="entry name" value="Histidine-containing phosphotransfer domain, HPT domain"/>
    <property type="match status" value="1"/>
</dbReference>
<dbReference type="SUPFAM" id="SSF55874">
    <property type="entry name" value="ATPase domain of HSP90 chaperone/DNA topoisomerase II/histidine kinase"/>
    <property type="match status" value="1"/>
</dbReference>
<feature type="modified residue" description="Phosphohistidine" evidence="4">
    <location>
        <position position="537"/>
    </location>
</feature>
<dbReference type="InterPro" id="IPR003660">
    <property type="entry name" value="HAMP_dom"/>
</dbReference>
<dbReference type="Gene3D" id="3.30.450.20">
    <property type="entry name" value="PAS domain"/>
    <property type="match status" value="1"/>
</dbReference>
<evidence type="ECO:0000256" key="4">
    <source>
        <dbReference type="PROSITE-ProRule" id="PRU00110"/>
    </source>
</evidence>
<accession>I4BBZ3</accession>
<evidence type="ECO:0000313" key="8">
    <source>
        <dbReference type="EMBL" id="AFM14800.1"/>
    </source>
</evidence>
<dbReference type="SUPFAM" id="SSF158472">
    <property type="entry name" value="HAMP domain-like"/>
    <property type="match status" value="1"/>
</dbReference>
<dbReference type="CDD" id="cd06225">
    <property type="entry name" value="HAMP"/>
    <property type="match status" value="1"/>
</dbReference>
<proteinExistence type="predicted"/>
<dbReference type="Pfam" id="PF01627">
    <property type="entry name" value="Hpt"/>
    <property type="match status" value="1"/>
</dbReference>
<dbReference type="HOGENOM" id="CLU_359781_0_0_12"/>
<dbReference type="PANTHER" id="PTHR43395">
    <property type="entry name" value="SENSOR HISTIDINE KINASE CHEA"/>
    <property type="match status" value="1"/>
</dbReference>
<dbReference type="PROSITE" id="PS50885">
    <property type="entry name" value="HAMP"/>
    <property type="match status" value="1"/>
</dbReference>